<dbReference type="InterPro" id="IPR018060">
    <property type="entry name" value="HTH_AraC"/>
</dbReference>
<dbReference type="Proteomes" id="UP000608754">
    <property type="component" value="Unassembled WGS sequence"/>
</dbReference>
<evidence type="ECO:0000256" key="1">
    <source>
        <dbReference type="ARBA" id="ARBA00023015"/>
    </source>
</evidence>
<dbReference type="RefSeq" id="WP_194183505.1">
    <property type="nucleotide sequence ID" value="NZ_JADGIK010000007.1"/>
</dbReference>
<organism evidence="5 6">
    <name type="scientific">Faecalibacter rhinopitheci</name>
    <dbReference type="NCBI Taxonomy" id="2779678"/>
    <lineage>
        <taxon>Bacteria</taxon>
        <taxon>Pseudomonadati</taxon>
        <taxon>Bacteroidota</taxon>
        <taxon>Flavobacteriia</taxon>
        <taxon>Flavobacteriales</taxon>
        <taxon>Weeksellaceae</taxon>
        <taxon>Faecalibacter</taxon>
    </lineage>
</organism>
<dbReference type="Pfam" id="PF12833">
    <property type="entry name" value="HTH_18"/>
    <property type="match status" value="1"/>
</dbReference>
<evidence type="ECO:0000256" key="3">
    <source>
        <dbReference type="ARBA" id="ARBA00023163"/>
    </source>
</evidence>
<dbReference type="PROSITE" id="PS01124">
    <property type="entry name" value="HTH_ARAC_FAMILY_2"/>
    <property type="match status" value="1"/>
</dbReference>
<name>A0A8J7FS05_9FLAO</name>
<dbReference type="AlphaFoldDB" id="A0A8J7FS05"/>
<keyword evidence="2" id="KW-0238">DNA-binding</keyword>
<dbReference type="InterPro" id="IPR003313">
    <property type="entry name" value="AraC-bd"/>
</dbReference>
<dbReference type="Pfam" id="PF02311">
    <property type="entry name" value="AraC_binding"/>
    <property type="match status" value="1"/>
</dbReference>
<keyword evidence="1" id="KW-0805">Transcription regulation</keyword>
<dbReference type="SMART" id="SM00342">
    <property type="entry name" value="HTH_ARAC"/>
    <property type="match status" value="1"/>
</dbReference>
<dbReference type="EMBL" id="JADGIK010000007">
    <property type="protein sequence ID" value="MBF0597960.1"/>
    <property type="molecule type" value="Genomic_DNA"/>
</dbReference>
<evidence type="ECO:0000259" key="4">
    <source>
        <dbReference type="PROSITE" id="PS01124"/>
    </source>
</evidence>
<sequence>MDKHNFSTSNDIVLDTEKNSNELFLVNLFHGIISDKLASEHISKQTCIKLVFFTKGSGECMIDFEHFSIHKGTVCFICPEQVYQWKFGQKCEGFIVNFSANLFEIAGIKSSLLNHFSFFKTMNLSDQILEIEKSKLPFVIEDLDCMFKNFQEKDKWTNLKISTDLLQLLMYIDRISSPTINLLNEYQSLLIYNFQELIDKFYKEIKLPKEYAELLYITPNHLNALCKDILGLSAGELIRNRIVLEAKRLLVNKDLSVTEIAHQLNFQDPSYFVKFFKKYTTFTPDQFRKNYYL</sequence>
<proteinExistence type="predicted"/>
<evidence type="ECO:0000313" key="6">
    <source>
        <dbReference type="Proteomes" id="UP000608754"/>
    </source>
</evidence>
<protein>
    <submittedName>
        <fullName evidence="5">Helix-turn-helix domain-containing protein</fullName>
    </submittedName>
</protein>
<accession>A0A8J7FS05</accession>
<comment type="caution">
    <text evidence="5">The sequence shown here is derived from an EMBL/GenBank/DDBJ whole genome shotgun (WGS) entry which is preliminary data.</text>
</comment>
<dbReference type="SUPFAM" id="SSF46689">
    <property type="entry name" value="Homeodomain-like"/>
    <property type="match status" value="1"/>
</dbReference>
<dbReference type="InterPro" id="IPR009057">
    <property type="entry name" value="Homeodomain-like_sf"/>
</dbReference>
<reference evidence="5" key="1">
    <citation type="submission" date="2020-10" db="EMBL/GenBank/DDBJ databases">
        <authorList>
            <person name="Lu T."/>
            <person name="Wang Q."/>
            <person name="Han X."/>
        </authorList>
    </citation>
    <scope>NUCLEOTIDE SEQUENCE</scope>
    <source>
        <strain evidence="5">WQ 117</strain>
    </source>
</reference>
<feature type="domain" description="HTH araC/xylS-type" evidence="4">
    <location>
        <begin position="192"/>
        <end position="290"/>
    </location>
</feature>
<dbReference type="PANTHER" id="PTHR43280">
    <property type="entry name" value="ARAC-FAMILY TRANSCRIPTIONAL REGULATOR"/>
    <property type="match status" value="1"/>
</dbReference>
<dbReference type="Gene3D" id="1.10.10.60">
    <property type="entry name" value="Homeodomain-like"/>
    <property type="match status" value="1"/>
</dbReference>
<dbReference type="SUPFAM" id="SSF51215">
    <property type="entry name" value="Regulatory protein AraC"/>
    <property type="match status" value="1"/>
</dbReference>
<keyword evidence="3" id="KW-0804">Transcription</keyword>
<dbReference type="PANTHER" id="PTHR43280:SF32">
    <property type="entry name" value="TRANSCRIPTIONAL REGULATORY PROTEIN"/>
    <property type="match status" value="1"/>
</dbReference>
<gene>
    <name evidence="5" type="ORF">IM532_10995</name>
</gene>
<dbReference type="InterPro" id="IPR037923">
    <property type="entry name" value="HTH-like"/>
</dbReference>
<dbReference type="GO" id="GO:0043565">
    <property type="term" value="F:sequence-specific DNA binding"/>
    <property type="evidence" value="ECO:0007669"/>
    <property type="project" value="InterPro"/>
</dbReference>
<dbReference type="InterPro" id="IPR020449">
    <property type="entry name" value="Tscrpt_reg_AraC-type_HTH"/>
</dbReference>
<dbReference type="PRINTS" id="PR00032">
    <property type="entry name" value="HTHARAC"/>
</dbReference>
<evidence type="ECO:0000256" key="2">
    <source>
        <dbReference type="ARBA" id="ARBA00023125"/>
    </source>
</evidence>
<evidence type="ECO:0000313" key="5">
    <source>
        <dbReference type="EMBL" id="MBF0597960.1"/>
    </source>
</evidence>
<keyword evidence="6" id="KW-1185">Reference proteome</keyword>
<dbReference type="GO" id="GO:0003700">
    <property type="term" value="F:DNA-binding transcription factor activity"/>
    <property type="evidence" value="ECO:0007669"/>
    <property type="project" value="InterPro"/>
</dbReference>